<evidence type="ECO:0000313" key="1">
    <source>
        <dbReference type="EMBL" id="QGT99979.1"/>
    </source>
</evidence>
<dbReference type="Proteomes" id="UP000426444">
    <property type="component" value="Chromosome"/>
</dbReference>
<dbReference type="EMBL" id="CP046457">
    <property type="protein sequence ID" value="QGT99979.1"/>
    <property type="molecule type" value="Genomic_DNA"/>
</dbReference>
<dbReference type="RefSeq" id="WP_156203818.1">
    <property type="nucleotide sequence ID" value="NZ_CP046457.1"/>
</dbReference>
<keyword evidence="2" id="KW-1185">Reference proteome</keyword>
<evidence type="ECO:0000313" key="2">
    <source>
        <dbReference type="Proteomes" id="UP000426444"/>
    </source>
</evidence>
<protein>
    <submittedName>
        <fullName evidence="1">Uncharacterized protein</fullName>
    </submittedName>
</protein>
<sequence length="307" mass="35531">MRKKKVIIVLLFIALYFYIIANHPNDNFKKLGYNQVLEGYSVLVSRIVDFEIIYGKSLRDIGKNTDEISVKVVLPNNKNYEYEINDFLTGDWHAIVQCSAMDTWHTSELGSSYLHEIYNKGYRVVVFDGGHHLPTIGLNPDIVIIPVTAGYAAHGYMQDGMKVLTIKKLFKENNSNSVLVTIPRWALVKTEYSLTNITKKIIQELNYKENHSQELIVNTKPRISKLKNNIYVYINSHYYLNQDLLIEYCRKLDINNKDKIYVAFDYGVITLKEANEYVSKLQDVLNTKVVIVNEPIRVSDALIRWVK</sequence>
<proteinExistence type="predicted"/>
<dbReference type="AlphaFoldDB" id="A0A6I6DCM0"/>
<dbReference type="KEGG" id="salq:SYNTR_1386"/>
<reference evidence="2" key="1">
    <citation type="journal article" date="2019" name="Microbiology">
        <title>Complete Genome Sequence of an Uncultured Bacterium of the Candidate Phylum Bipolaricaulota.</title>
        <authorList>
            <person name="Kadnikov V.V."/>
            <person name="Mardanov A.V."/>
            <person name="Beletsky A.V."/>
            <person name="Frank Y.A."/>
            <person name="Karnachuk O.V."/>
            <person name="Ravin N.V."/>
        </authorList>
    </citation>
    <scope>NUCLEOTIDE SEQUENCE [LARGE SCALE GENOMIC DNA]</scope>
</reference>
<gene>
    <name evidence="1" type="ORF">SYNTR_1386</name>
</gene>
<organism evidence="1 2">
    <name type="scientific">Candidatus Syntrophocurvum alkaliphilum</name>
    <dbReference type="NCBI Taxonomy" id="2293317"/>
    <lineage>
        <taxon>Bacteria</taxon>
        <taxon>Bacillati</taxon>
        <taxon>Bacillota</taxon>
        <taxon>Clostridia</taxon>
        <taxon>Eubacteriales</taxon>
        <taxon>Syntrophomonadaceae</taxon>
        <taxon>Candidatus Syntrophocurvum</taxon>
    </lineage>
</organism>
<accession>A0A6I6DCM0</accession>
<name>A0A6I6DCM0_9FIRM</name>
<dbReference type="OrthoDB" id="2079128at2"/>